<dbReference type="InterPro" id="IPR051682">
    <property type="entry name" value="Mito_Persulfide_Diox"/>
</dbReference>
<evidence type="ECO:0000259" key="3">
    <source>
        <dbReference type="SMART" id="SM00849"/>
    </source>
</evidence>
<feature type="region of interest" description="Disordered" evidence="2">
    <location>
        <begin position="322"/>
        <end position="359"/>
    </location>
</feature>
<dbReference type="InterPro" id="IPR036866">
    <property type="entry name" value="RibonucZ/Hydroxyglut_hydro"/>
</dbReference>
<dbReference type="SUPFAM" id="SSF56281">
    <property type="entry name" value="Metallo-hydrolase/oxidoreductase"/>
    <property type="match status" value="1"/>
</dbReference>
<dbReference type="GO" id="GO:0046872">
    <property type="term" value="F:metal ion binding"/>
    <property type="evidence" value="ECO:0007669"/>
    <property type="project" value="UniProtKB-KW"/>
</dbReference>
<keyword evidence="1" id="KW-0479">Metal-binding</keyword>
<evidence type="ECO:0000256" key="2">
    <source>
        <dbReference type="SAM" id="MobiDB-lite"/>
    </source>
</evidence>
<feature type="region of interest" description="Disordered" evidence="2">
    <location>
        <begin position="266"/>
        <end position="287"/>
    </location>
</feature>
<dbReference type="SMART" id="SM00849">
    <property type="entry name" value="Lactamase_B"/>
    <property type="match status" value="1"/>
</dbReference>
<dbReference type="GO" id="GO:0050313">
    <property type="term" value="F:sulfur dioxygenase activity"/>
    <property type="evidence" value="ECO:0007669"/>
    <property type="project" value="InterPro"/>
</dbReference>
<dbReference type="InterPro" id="IPR044528">
    <property type="entry name" value="POD-like_MBL-fold"/>
</dbReference>
<dbReference type="AlphaFoldDB" id="A0A9X3IWY6"/>
<proteinExistence type="predicted"/>
<comment type="caution">
    <text evidence="4">The sequence shown here is derived from an EMBL/GenBank/DDBJ whole genome shotgun (WGS) entry which is preliminary data.</text>
</comment>
<evidence type="ECO:0000313" key="4">
    <source>
        <dbReference type="EMBL" id="MCY1007887.1"/>
    </source>
</evidence>
<dbReference type="Proteomes" id="UP001150924">
    <property type="component" value="Unassembled WGS sequence"/>
</dbReference>
<dbReference type="GO" id="GO:0070813">
    <property type="term" value="P:hydrogen sulfide metabolic process"/>
    <property type="evidence" value="ECO:0007669"/>
    <property type="project" value="TreeGrafter"/>
</dbReference>
<dbReference type="PANTHER" id="PTHR43084:SF1">
    <property type="entry name" value="PERSULFIDE DIOXYGENASE ETHE1, MITOCHONDRIAL"/>
    <property type="match status" value="1"/>
</dbReference>
<sequence>MHVEPFFDPRTFTLTYVVVDPDTRDALVIDPVLDYEAGGAIVSTESVDQVSAYLRREGLTLRAILETHAHADHLTGSQVLRARFPGAFVAIGERIREVQSVFRQIFELGDEFAVDGRQFDRLLTDGERFAAGSLVVGVIATPGHTPACVSYHIGDAVFTGDALFMPDYGTGRCDFPRGSAEAMYHSVTARLYALPDETRVFVGHDYQPNGRPLAFESTIGEERRHNVQLPADRSEEDFVAFRRARDAKLDAPKLLYPSLQVNIRAGHLPDPSSPDKTSFLNPAAPPLADRRPRLSLATVVIAIVTDRSRLAFTEARPTRRYLHAPRTSAARAAVTPSPAARVGRAPPARPARGGRPRAP</sequence>
<dbReference type="RefSeq" id="WP_267770526.1">
    <property type="nucleotide sequence ID" value="NZ_JAPNKE010000002.1"/>
</dbReference>
<organism evidence="4 5">
    <name type="scientific">Nannocystis pusilla</name>
    <dbReference type="NCBI Taxonomy" id="889268"/>
    <lineage>
        <taxon>Bacteria</taxon>
        <taxon>Pseudomonadati</taxon>
        <taxon>Myxococcota</taxon>
        <taxon>Polyangia</taxon>
        <taxon>Nannocystales</taxon>
        <taxon>Nannocystaceae</taxon>
        <taxon>Nannocystis</taxon>
    </lineage>
</organism>
<dbReference type="CDD" id="cd07724">
    <property type="entry name" value="POD-like_MBL-fold"/>
    <property type="match status" value="1"/>
</dbReference>
<feature type="compositionally biased region" description="Low complexity" evidence="2">
    <location>
        <begin position="324"/>
        <end position="351"/>
    </location>
</feature>
<dbReference type="EMBL" id="JAPNKE010000002">
    <property type="protein sequence ID" value="MCY1007887.1"/>
    <property type="molecule type" value="Genomic_DNA"/>
</dbReference>
<feature type="domain" description="Metallo-beta-lactamase" evidence="3">
    <location>
        <begin position="12"/>
        <end position="204"/>
    </location>
</feature>
<dbReference type="InterPro" id="IPR001279">
    <property type="entry name" value="Metallo-B-lactamas"/>
</dbReference>
<dbReference type="Gene3D" id="3.60.15.10">
    <property type="entry name" value="Ribonuclease Z/Hydroxyacylglutathione hydrolase-like"/>
    <property type="match status" value="1"/>
</dbReference>
<accession>A0A9X3IWY6</accession>
<name>A0A9X3IWY6_9BACT</name>
<protein>
    <submittedName>
        <fullName evidence="4">MBL fold metallo-hydrolase</fullName>
    </submittedName>
</protein>
<dbReference type="GO" id="GO:0006749">
    <property type="term" value="P:glutathione metabolic process"/>
    <property type="evidence" value="ECO:0007669"/>
    <property type="project" value="InterPro"/>
</dbReference>
<keyword evidence="5" id="KW-1185">Reference proteome</keyword>
<evidence type="ECO:0000256" key="1">
    <source>
        <dbReference type="ARBA" id="ARBA00022723"/>
    </source>
</evidence>
<reference evidence="4" key="1">
    <citation type="submission" date="2022-11" db="EMBL/GenBank/DDBJ databases">
        <title>Minimal conservation of predation-associated metabolite biosynthetic gene clusters underscores biosynthetic potential of Myxococcota including descriptions for ten novel species: Archangium lansinium sp. nov., Myxococcus landrumus sp. nov., Nannocystis bai.</title>
        <authorList>
            <person name="Ahearne A."/>
            <person name="Stevens C."/>
            <person name="Phillips K."/>
        </authorList>
    </citation>
    <scope>NUCLEOTIDE SEQUENCE</scope>
    <source>
        <strain evidence="4">Na p29</strain>
    </source>
</reference>
<dbReference type="PANTHER" id="PTHR43084">
    <property type="entry name" value="PERSULFIDE DIOXYGENASE ETHE1"/>
    <property type="match status" value="1"/>
</dbReference>
<evidence type="ECO:0000313" key="5">
    <source>
        <dbReference type="Proteomes" id="UP001150924"/>
    </source>
</evidence>
<gene>
    <name evidence="4" type="ORF">OV079_20470</name>
</gene>
<dbReference type="Pfam" id="PF00753">
    <property type="entry name" value="Lactamase_B"/>
    <property type="match status" value="1"/>
</dbReference>